<name>A0A8D8P1N1_CULPI</name>
<dbReference type="EMBL" id="HBUE01209183">
    <property type="protein sequence ID" value="CAG6533556.1"/>
    <property type="molecule type" value="Transcribed_RNA"/>
</dbReference>
<organism evidence="1">
    <name type="scientific">Culex pipiens</name>
    <name type="common">House mosquito</name>
    <dbReference type="NCBI Taxonomy" id="7175"/>
    <lineage>
        <taxon>Eukaryota</taxon>
        <taxon>Metazoa</taxon>
        <taxon>Ecdysozoa</taxon>
        <taxon>Arthropoda</taxon>
        <taxon>Hexapoda</taxon>
        <taxon>Insecta</taxon>
        <taxon>Pterygota</taxon>
        <taxon>Neoptera</taxon>
        <taxon>Endopterygota</taxon>
        <taxon>Diptera</taxon>
        <taxon>Nematocera</taxon>
        <taxon>Culicoidea</taxon>
        <taxon>Culicidae</taxon>
        <taxon>Culicinae</taxon>
        <taxon>Culicini</taxon>
        <taxon>Culex</taxon>
        <taxon>Culex</taxon>
    </lineage>
</organism>
<accession>A0A8D8P1N1</accession>
<sequence length="105" mass="11889">MVHQRQEAGVTLVVLVRVRSRRKLMMLRRWLLLLVRIPGKVRHHQVHPAGVKHLIVLAHQQLVGHGRGRAGREAPLHLRHLEPKCRVGTVLHQAADAATVRTGFV</sequence>
<dbReference type="EMBL" id="HBUE01315562">
    <property type="protein sequence ID" value="CAG6585444.1"/>
    <property type="molecule type" value="Transcribed_RNA"/>
</dbReference>
<protein>
    <submittedName>
        <fullName evidence="1">(northern house mosquito) hypothetical protein</fullName>
    </submittedName>
</protein>
<evidence type="ECO:0000313" key="1">
    <source>
        <dbReference type="EMBL" id="CAG6585444.1"/>
    </source>
</evidence>
<proteinExistence type="predicted"/>
<reference evidence="1" key="1">
    <citation type="submission" date="2021-05" db="EMBL/GenBank/DDBJ databases">
        <authorList>
            <person name="Alioto T."/>
            <person name="Alioto T."/>
            <person name="Gomez Garrido J."/>
        </authorList>
    </citation>
    <scope>NUCLEOTIDE SEQUENCE</scope>
</reference>
<dbReference type="AlphaFoldDB" id="A0A8D8P1N1"/>
<dbReference type="EMBL" id="HBUE01315563">
    <property type="protein sequence ID" value="CAG6585445.1"/>
    <property type="molecule type" value="Transcribed_RNA"/>
</dbReference>
<dbReference type="EMBL" id="HBUE01209182">
    <property type="protein sequence ID" value="CAG6533555.1"/>
    <property type="molecule type" value="Transcribed_RNA"/>
</dbReference>